<feature type="compositionally biased region" description="Acidic residues" evidence="5">
    <location>
        <begin position="429"/>
        <end position="443"/>
    </location>
</feature>
<dbReference type="PANTHER" id="PTHR45922">
    <property type="entry name" value="CLEAVAGE AND POLYADENYLATION SPECIFICITY FACTOR SUBUNIT 2"/>
    <property type="match status" value="1"/>
</dbReference>
<keyword evidence="8" id="KW-1185">Reference proteome</keyword>
<dbReference type="GO" id="GO:0006397">
    <property type="term" value="P:mRNA processing"/>
    <property type="evidence" value="ECO:0007669"/>
    <property type="project" value="UniProtKB-KW"/>
</dbReference>
<dbReference type="Pfam" id="PF16661">
    <property type="entry name" value="Lactamase_B_6"/>
    <property type="match status" value="1"/>
</dbReference>
<feature type="domain" description="Beta-Casp" evidence="6">
    <location>
        <begin position="235"/>
        <end position="357"/>
    </location>
</feature>
<feature type="region of interest" description="Disordered" evidence="5">
    <location>
        <begin position="673"/>
        <end position="697"/>
    </location>
</feature>
<dbReference type="InterPro" id="IPR035639">
    <property type="entry name" value="CPSF2_MBL"/>
</dbReference>
<feature type="region of interest" description="Disordered" evidence="5">
    <location>
        <begin position="429"/>
        <end position="448"/>
    </location>
</feature>
<reference evidence="7 8" key="1">
    <citation type="journal article" date="2023" name="G3 (Bethesda)">
        <title>A high-quality reference genome for the fission yeast Schizosaccharomyces osmophilus.</title>
        <authorList>
            <person name="Jia G.S."/>
            <person name="Zhang W.C."/>
            <person name="Liang Y."/>
            <person name="Liu X.H."/>
            <person name="Rhind N."/>
            <person name="Pidoux A."/>
            <person name="Brysch-Herzberg M."/>
            <person name="Du L.L."/>
        </authorList>
    </citation>
    <scope>NUCLEOTIDE SEQUENCE [LARGE SCALE GENOMIC DNA]</scope>
    <source>
        <strain evidence="7 8">CBS 15793</strain>
    </source>
</reference>
<evidence type="ECO:0000256" key="2">
    <source>
        <dbReference type="ARBA" id="ARBA00022664"/>
    </source>
</evidence>
<organism evidence="7 8">
    <name type="scientific">Schizosaccharomyces osmophilus</name>
    <dbReference type="NCBI Taxonomy" id="2545709"/>
    <lineage>
        <taxon>Eukaryota</taxon>
        <taxon>Fungi</taxon>
        <taxon>Dikarya</taxon>
        <taxon>Ascomycota</taxon>
        <taxon>Taphrinomycotina</taxon>
        <taxon>Schizosaccharomycetes</taxon>
        <taxon>Schizosaccharomycetales</taxon>
        <taxon>Schizosaccharomycetaceae</taxon>
        <taxon>Schizosaccharomyces</taxon>
    </lineage>
</organism>
<dbReference type="EMBL" id="CP115611">
    <property type="protein sequence ID" value="WBW71677.1"/>
    <property type="molecule type" value="Genomic_DNA"/>
</dbReference>
<comment type="subcellular location">
    <subcellularLocation>
        <location evidence="1 4">Nucleus</location>
    </subcellularLocation>
</comment>
<protein>
    <recommendedName>
        <fullName evidence="4">Cleavage and polyadenylation specificity factor subunit 2</fullName>
    </recommendedName>
    <alternativeName>
        <fullName evidence="4">Cleavage and polyadenylation specificity factor 100 kDa subunit</fullName>
    </alternativeName>
</protein>
<evidence type="ECO:0000256" key="5">
    <source>
        <dbReference type="SAM" id="MobiDB-lite"/>
    </source>
</evidence>
<evidence type="ECO:0000259" key="6">
    <source>
        <dbReference type="SMART" id="SM01027"/>
    </source>
</evidence>
<evidence type="ECO:0000256" key="3">
    <source>
        <dbReference type="ARBA" id="ARBA00023242"/>
    </source>
</evidence>
<dbReference type="InterPro" id="IPR025069">
    <property type="entry name" value="Cpsf2_C"/>
</dbReference>
<dbReference type="PANTHER" id="PTHR45922:SF1">
    <property type="entry name" value="CLEAVAGE AND POLYADENYLATION SPECIFICITY FACTOR SUBUNIT 2"/>
    <property type="match status" value="1"/>
</dbReference>
<dbReference type="GeneID" id="80874847"/>
<accession>A0AAE9W8C7</accession>
<dbReference type="Pfam" id="PF07521">
    <property type="entry name" value="RMMBL"/>
    <property type="match status" value="1"/>
</dbReference>
<dbReference type="CDD" id="cd16293">
    <property type="entry name" value="CPSF2-like_MBL-fold"/>
    <property type="match status" value="1"/>
</dbReference>
<keyword evidence="4" id="KW-0694">RNA-binding</keyword>
<dbReference type="Proteomes" id="UP001212411">
    <property type="component" value="Chromosome 1"/>
</dbReference>
<keyword evidence="2 4" id="KW-0507">mRNA processing</keyword>
<dbReference type="InterPro" id="IPR011108">
    <property type="entry name" value="RMMBL"/>
</dbReference>
<dbReference type="GO" id="GO:0003723">
    <property type="term" value="F:RNA binding"/>
    <property type="evidence" value="ECO:0007669"/>
    <property type="project" value="UniProtKB-KW"/>
</dbReference>
<dbReference type="KEGG" id="som:SOMG_01365"/>
<sequence>MLNYQCLETKSLCGTSHIELDGIHIYIDPGSDDSLEHPPVSEQPDLILLSHSDLSHLGGLVYAYHKYDWKNAHIYATLPVINMGRMTMLDAIKSNLVGDITKEQVNQVFDSIIALRYSQPTSLLGKCNGLTITAYNAGHSLGGTLWSLLKESESILYAVDWNHSKDKHLNGAALYSNGHILEALNRPNTLITDANNALVSTPSRKKRDEALIESVMSSLYKGGTVLLPVDSSSRVLELCCFLDSHWSSTQPPLPFPIFFLSPTSTKTIDYARSMIEWMGDNIVRDFGIDESLLEFRNIHTITDYSQLSSIAPGPKVILSTSLTLECGFSQQILLNFMSQNSNDLILFTQKSRCQSSLAKQFIRYWEQACKKLMDIPPPVGLYAEHNIKVKRMEALAGEELKQYQEQQLQKISRTAEDSALELRNKTILDEDLSSSSDEEDDEMGLTPEAPGAALGSALFLSGKSFDLNLRDQSVQNLQTKYKMFPYVEKRRRIDEFGEVVKQEDFVIINEPMNNFEAEASPSDSTAIDPTGKRKWSEINDGIHGQNEDELQEEIPSKIVAEDLMIRISCQVQFIDIEGLHDGRSLKTIIPQVNPRKLVLIHATDEEREDMKRTCSALSAFTKDVYLPKYGEDINVSIDVNAFSLKLSDDLIRNLIWTKVGNCEVSHMLAKIEKPSESEIQDSEANEEDAKRNDAEKEADHLPVLNPVTLRSDLARAPRAAPLLVGNTKLAELRKALLDQGISAELKGEGVLLCGGVVAVRKLSGGKISIEGGLSNQFFEVRKMVYKMLAIV</sequence>
<dbReference type="Pfam" id="PF10996">
    <property type="entry name" value="Beta-Casp"/>
    <property type="match status" value="1"/>
</dbReference>
<keyword evidence="3 4" id="KW-0539">Nucleus</keyword>
<feature type="compositionally biased region" description="Basic and acidic residues" evidence="5">
    <location>
        <begin position="687"/>
        <end position="697"/>
    </location>
</feature>
<gene>
    <name evidence="7" type="primary">cft2</name>
    <name evidence="7" type="ORF">SOMG_01365</name>
</gene>
<evidence type="ECO:0000256" key="1">
    <source>
        <dbReference type="ARBA" id="ARBA00004123"/>
    </source>
</evidence>
<dbReference type="RefSeq" id="XP_056035920.1">
    <property type="nucleotide sequence ID" value="XM_056180158.1"/>
</dbReference>
<dbReference type="Pfam" id="PF13299">
    <property type="entry name" value="CPSF100_C"/>
    <property type="match status" value="1"/>
</dbReference>
<dbReference type="InterPro" id="IPR027075">
    <property type="entry name" value="CPSF2"/>
</dbReference>
<dbReference type="InterPro" id="IPR001279">
    <property type="entry name" value="Metallo-B-lactamas"/>
</dbReference>
<evidence type="ECO:0000313" key="7">
    <source>
        <dbReference type="EMBL" id="WBW71677.1"/>
    </source>
</evidence>
<dbReference type="InterPro" id="IPR022712">
    <property type="entry name" value="Beta_Casp"/>
</dbReference>
<dbReference type="Gene3D" id="3.60.15.10">
    <property type="entry name" value="Ribonuclease Z/Hydroxyacylglutathione hydrolase-like"/>
    <property type="match status" value="1"/>
</dbReference>
<dbReference type="SUPFAM" id="SSF56281">
    <property type="entry name" value="Metallo-hydrolase/oxidoreductase"/>
    <property type="match status" value="1"/>
</dbReference>
<name>A0AAE9W8C7_9SCHI</name>
<dbReference type="InterPro" id="IPR036866">
    <property type="entry name" value="RibonucZ/Hydroxyglut_hydro"/>
</dbReference>
<evidence type="ECO:0000313" key="8">
    <source>
        <dbReference type="Proteomes" id="UP001212411"/>
    </source>
</evidence>
<dbReference type="GO" id="GO:0005847">
    <property type="term" value="C:mRNA cleavage and polyadenylation specificity factor complex"/>
    <property type="evidence" value="ECO:0007669"/>
    <property type="project" value="InterPro"/>
</dbReference>
<comment type="similarity">
    <text evidence="4">Belongs to the metallo-beta-lactamase superfamily. RNA-metabolizing metallo-beta-lactamase-like family. CPSF2/YSH1 subfamily.</text>
</comment>
<dbReference type="AlphaFoldDB" id="A0AAE9W8C7"/>
<proteinExistence type="inferred from homology"/>
<dbReference type="SMART" id="SM01027">
    <property type="entry name" value="Beta-Casp"/>
    <property type="match status" value="1"/>
</dbReference>
<evidence type="ECO:0000256" key="4">
    <source>
        <dbReference type="RuleBase" id="RU365006"/>
    </source>
</evidence>